<dbReference type="PANTHER" id="PTHR19372:SF7">
    <property type="entry name" value="SULFITE OXIDASE, MITOCHONDRIAL"/>
    <property type="match status" value="1"/>
</dbReference>
<evidence type="ECO:0000313" key="9">
    <source>
        <dbReference type="Proteomes" id="UP000632454"/>
    </source>
</evidence>
<feature type="domain" description="Moybdenum cofactor oxidoreductase dimerisation" evidence="7">
    <location>
        <begin position="251"/>
        <end position="359"/>
    </location>
</feature>
<evidence type="ECO:0000256" key="5">
    <source>
        <dbReference type="SAM" id="MobiDB-lite"/>
    </source>
</evidence>
<evidence type="ECO:0000259" key="7">
    <source>
        <dbReference type="Pfam" id="PF03404"/>
    </source>
</evidence>
<evidence type="ECO:0000256" key="3">
    <source>
        <dbReference type="ARBA" id="ARBA00022723"/>
    </source>
</evidence>
<keyword evidence="4" id="KW-0560">Oxidoreductase</keyword>
<dbReference type="InterPro" id="IPR000572">
    <property type="entry name" value="OxRdtase_Mopterin-bd_dom"/>
</dbReference>
<evidence type="ECO:0000256" key="4">
    <source>
        <dbReference type="ARBA" id="ARBA00023002"/>
    </source>
</evidence>
<dbReference type="EMBL" id="BMCS01000001">
    <property type="protein sequence ID" value="GGF10569.1"/>
    <property type="molecule type" value="Genomic_DNA"/>
</dbReference>
<evidence type="ECO:0000256" key="1">
    <source>
        <dbReference type="ARBA" id="ARBA00001924"/>
    </source>
</evidence>
<dbReference type="InterPro" id="IPR005066">
    <property type="entry name" value="MoCF_OxRdtse_dimer"/>
</dbReference>
<feature type="compositionally biased region" description="Basic and acidic residues" evidence="5">
    <location>
        <begin position="1"/>
        <end position="14"/>
    </location>
</feature>
<protein>
    <submittedName>
        <fullName evidence="8">Sulfite oxidase</fullName>
    </submittedName>
</protein>
<feature type="region of interest" description="Disordered" evidence="5">
    <location>
        <begin position="1"/>
        <end position="21"/>
    </location>
</feature>
<keyword evidence="2" id="KW-0500">Molybdenum</keyword>
<evidence type="ECO:0000256" key="2">
    <source>
        <dbReference type="ARBA" id="ARBA00022505"/>
    </source>
</evidence>
<dbReference type="PANTHER" id="PTHR19372">
    <property type="entry name" value="SULFITE REDUCTASE"/>
    <property type="match status" value="1"/>
</dbReference>
<dbReference type="Gene3D" id="3.90.420.10">
    <property type="entry name" value="Oxidoreductase, molybdopterin-binding domain"/>
    <property type="match status" value="1"/>
</dbReference>
<evidence type="ECO:0000313" key="8">
    <source>
        <dbReference type="EMBL" id="GGF10569.1"/>
    </source>
</evidence>
<dbReference type="Proteomes" id="UP000632454">
    <property type="component" value="Unassembled WGS sequence"/>
</dbReference>
<comment type="caution">
    <text evidence="8">The sequence shown here is derived from an EMBL/GenBank/DDBJ whole genome shotgun (WGS) entry which is preliminary data.</text>
</comment>
<dbReference type="Pfam" id="PF03404">
    <property type="entry name" value="Mo-co_dimer"/>
    <property type="match status" value="1"/>
</dbReference>
<dbReference type="InterPro" id="IPR008335">
    <property type="entry name" value="Mopterin_OxRdtase_euk"/>
</dbReference>
<dbReference type="Gene3D" id="2.60.40.650">
    <property type="match status" value="1"/>
</dbReference>
<feature type="domain" description="Oxidoreductase molybdopterin-binding" evidence="6">
    <location>
        <begin position="41"/>
        <end position="217"/>
    </location>
</feature>
<gene>
    <name evidence="8" type="ORF">GCM10007298_03180</name>
</gene>
<keyword evidence="9" id="KW-1185">Reference proteome</keyword>
<dbReference type="SUPFAM" id="SSF56524">
    <property type="entry name" value="Oxidoreductase molybdopterin-binding domain"/>
    <property type="match status" value="1"/>
</dbReference>
<dbReference type="PRINTS" id="PR00407">
    <property type="entry name" value="EUMOPTERIN"/>
</dbReference>
<dbReference type="RefSeq" id="WP_188486293.1">
    <property type="nucleotide sequence ID" value="NZ_BMCS01000001.1"/>
</dbReference>
<accession>A0ABQ1U8I9</accession>
<dbReference type="InterPro" id="IPR014756">
    <property type="entry name" value="Ig_E-set"/>
</dbReference>
<name>A0ABQ1U8I9_9NOCA</name>
<sequence>MWNKRADTRVHEVDPYNAEPSPAALAAESLTADDTFYSRNHGPIPDIDPAQWRLTVSNGRGATRTFSLDEIRRDFDEISTVATLQCAGNRRAGLIAVRDIPGEDPWTQCATSTARWSGVALADLLRACDVADNSTDHVEFIGPDVSDLATPPQRYGSSIELSKAMSPGTMLAWAMNGQPLPRLHGGPMRVVVPGYIGARSVKWVDSITVRESPSDNWFQRVAYRVLPVDADPDTAGPGDGISLSSVALNCDFLYPDPATPIDAAEVLVGGYAFAGDERGISRVQVSTDQGATWMEADLAQPQGPWAWRRWSAVVPLDAPAVELCARAWDDAAATQPASAAELWNPKGYVNNSWGRLTLHRDRGQTTT</sequence>
<evidence type="ECO:0000259" key="6">
    <source>
        <dbReference type="Pfam" id="PF00174"/>
    </source>
</evidence>
<comment type="cofactor">
    <cofactor evidence="1">
        <name>Mo-molybdopterin</name>
        <dbReference type="ChEBI" id="CHEBI:71302"/>
    </cofactor>
</comment>
<reference evidence="9" key="1">
    <citation type="journal article" date="2019" name="Int. J. Syst. Evol. Microbiol.">
        <title>The Global Catalogue of Microorganisms (GCM) 10K type strain sequencing project: providing services to taxonomists for standard genome sequencing and annotation.</title>
        <authorList>
            <consortium name="The Broad Institute Genomics Platform"/>
            <consortium name="The Broad Institute Genome Sequencing Center for Infectious Disease"/>
            <person name="Wu L."/>
            <person name="Ma J."/>
        </authorList>
    </citation>
    <scope>NUCLEOTIDE SEQUENCE [LARGE SCALE GENOMIC DNA]</scope>
    <source>
        <strain evidence="9">CCM 7855</strain>
    </source>
</reference>
<dbReference type="Pfam" id="PF00174">
    <property type="entry name" value="Oxidored_molyb"/>
    <property type="match status" value="1"/>
</dbReference>
<keyword evidence="3" id="KW-0479">Metal-binding</keyword>
<dbReference type="InterPro" id="IPR036374">
    <property type="entry name" value="OxRdtase_Mopterin-bd_sf"/>
</dbReference>
<organism evidence="8 9">
    <name type="scientific">Williamsia phyllosphaerae</name>
    <dbReference type="NCBI Taxonomy" id="885042"/>
    <lineage>
        <taxon>Bacteria</taxon>
        <taxon>Bacillati</taxon>
        <taxon>Actinomycetota</taxon>
        <taxon>Actinomycetes</taxon>
        <taxon>Mycobacteriales</taxon>
        <taxon>Nocardiaceae</taxon>
        <taxon>Williamsia</taxon>
    </lineage>
</organism>
<dbReference type="CDD" id="cd02110">
    <property type="entry name" value="SO_family_Moco_dimer"/>
    <property type="match status" value="1"/>
</dbReference>
<dbReference type="SUPFAM" id="SSF81296">
    <property type="entry name" value="E set domains"/>
    <property type="match status" value="1"/>
</dbReference>
<proteinExistence type="predicted"/>